<feature type="transmembrane region" description="Helical" evidence="6">
    <location>
        <begin position="95"/>
        <end position="113"/>
    </location>
</feature>
<proteinExistence type="inferred from homology"/>
<dbReference type="Pfam" id="PF00528">
    <property type="entry name" value="BPD_transp_1"/>
    <property type="match status" value="1"/>
</dbReference>
<dbReference type="Gene3D" id="1.10.3720.10">
    <property type="entry name" value="MetI-like"/>
    <property type="match status" value="1"/>
</dbReference>
<feature type="transmembrane region" description="Helical" evidence="6">
    <location>
        <begin position="149"/>
        <end position="175"/>
    </location>
</feature>
<name>A0A3N0GWI2_9ACTN</name>
<feature type="transmembrane region" description="Helical" evidence="6">
    <location>
        <begin position="66"/>
        <end position="89"/>
    </location>
</feature>
<dbReference type="AlphaFoldDB" id="A0A3N0GWI2"/>
<sequence length="231" mass="24351">MASVAPASSDNCLTRNDWICGKYYSSRAGDLTDALVQHVGIVVVSVLLGLAVAVPLALLARRYRKLEGVIVGTTTALYTIPSLALFSLLVPVTGLGVTTVVIGLGLYSLTILVRNILEGLRAVPADVRESALGMGYAARRMLWRVEVPLALPAIMAGLRVATVSTVALTTVGAILDYGGLGDLLVDGTRTNFKAQVLATSVLCVLLAVVLDLLLVGLQRLLTPWTRTEAAR</sequence>
<dbReference type="PANTHER" id="PTHR30177">
    <property type="entry name" value="GLYCINE BETAINE/L-PROLINE TRANSPORT SYSTEM PERMEASE PROTEIN PROW"/>
    <property type="match status" value="1"/>
</dbReference>
<evidence type="ECO:0000259" key="7">
    <source>
        <dbReference type="PROSITE" id="PS50928"/>
    </source>
</evidence>
<keyword evidence="4 6" id="KW-1133">Transmembrane helix</keyword>
<dbReference type="PROSITE" id="PS50928">
    <property type="entry name" value="ABC_TM1"/>
    <property type="match status" value="1"/>
</dbReference>
<keyword evidence="9" id="KW-1185">Reference proteome</keyword>
<evidence type="ECO:0000313" key="8">
    <source>
        <dbReference type="EMBL" id="RNM16823.1"/>
    </source>
</evidence>
<evidence type="ECO:0000256" key="3">
    <source>
        <dbReference type="ARBA" id="ARBA00022692"/>
    </source>
</evidence>
<dbReference type="SUPFAM" id="SSF161098">
    <property type="entry name" value="MetI-like"/>
    <property type="match status" value="1"/>
</dbReference>
<gene>
    <name evidence="8" type="ORF">EFL26_04290</name>
</gene>
<dbReference type="GO" id="GO:0005886">
    <property type="term" value="C:plasma membrane"/>
    <property type="evidence" value="ECO:0007669"/>
    <property type="project" value="UniProtKB-SubCell"/>
</dbReference>
<keyword evidence="3 6" id="KW-0812">Transmembrane</keyword>
<dbReference type="CDD" id="cd06261">
    <property type="entry name" value="TM_PBP2"/>
    <property type="match status" value="1"/>
</dbReference>
<keyword evidence="2 6" id="KW-0813">Transport</keyword>
<dbReference type="InterPro" id="IPR051204">
    <property type="entry name" value="ABC_transp_perm/SBD"/>
</dbReference>
<reference evidence="8 9" key="1">
    <citation type="submission" date="2018-11" db="EMBL/GenBank/DDBJ databases">
        <authorList>
            <person name="Li F."/>
        </authorList>
    </citation>
    <scope>NUCLEOTIDE SEQUENCE [LARGE SCALE GENOMIC DNA]</scope>
    <source>
        <strain evidence="8 9">Gsoil 818</strain>
    </source>
</reference>
<evidence type="ECO:0000256" key="6">
    <source>
        <dbReference type="RuleBase" id="RU363032"/>
    </source>
</evidence>
<evidence type="ECO:0000256" key="1">
    <source>
        <dbReference type="ARBA" id="ARBA00004141"/>
    </source>
</evidence>
<feature type="transmembrane region" description="Helical" evidence="6">
    <location>
        <begin position="195"/>
        <end position="217"/>
    </location>
</feature>
<comment type="similarity">
    <text evidence="6">Belongs to the binding-protein-dependent transport system permease family.</text>
</comment>
<protein>
    <submittedName>
        <fullName evidence="8">ABC transporter permease</fullName>
    </submittedName>
</protein>
<dbReference type="OrthoDB" id="3233284at2"/>
<accession>A0A3N0GWI2</accession>
<evidence type="ECO:0000256" key="4">
    <source>
        <dbReference type="ARBA" id="ARBA00022989"/>
    </source>
</evidence>
<dbReference type="InterPro" id="IPR000515">
    <property type="entry name" value="MetI-like"/>
</dbReference>
<evidence type="ECO:0000256" key="2">
    <source>
        <dbReference type="ARBA" id="ARBA00022448"/>
    </source>
</evidence>
<dbReference type="EMBL" id="RJSF01000007">
    <property type="protein sequence ID" value="RNM16823.1"/>
    <property type="molecule type" value="Genomic_DNA"/>
</dbReference>
<evidence type="ECO:0000256" key="5">
    <source>
        <dbReference type="ARBA" id="ARBA00023136"/>
    </source>
</evidence>
<organism evidence="8 9">
    <name type="scientific">Nocardioides pocheonensis</name>
    <dbReference type="NCBI Taxonomy" id="661485"/>
    <lineage>
        <taxon>Bacteria</taxon>
        <taxon>Bacillati</taxon>
        <taxon>Actinomycetota</taxon>
        <taxon>Actinomycetes</taxon>
        <taxon>Propionibacteriales</taxon>
        <taxon>Nocardioidaceae</taxon>
        <taxon>Nocardioides</taxon>
    </lineage>
</organism>
<keyword evidence="5 6" id="KW-0472">Membrane</keyword>
<comment type="subcellular location">
    <subcellularLocation>
        <location evidence="6">Cell membrane</location>
        <topology evidence="6">Multi-pass membrane protein</topology>
    </subcellularLocation>
    <subcellularLocation>
        <location evidence="1">Membrane</location>
        <topology evidence="1">Multi-pass membrane protein</topology>
    </subcellularLocation>
</comment>
<dbReference type="PANTHER" id="PTHR30177:SF4">
    <property type="entry name" value="OSMOPROTECTANT IMPORT PERMEASE PROTEIN OSMW"/>
    <property type="match status" value="1"/>
</dbReference>
<evidence type="ECO:0000313" key="9">
    <source>
        <dbReference type="Proteomes" id="UP000279994"/>
    </source>
</evidence>
<dbReference type="Proteomes" id="UP000279994">
    <property type="component" value="Unassembled WGS sequence"/>
</dbReference>
<dbReference type="GO" id="GO:0055085">
    <property type="term" value="P:transmembrane transport"/>
    <property type="evidence" value="ECO:0007669"/>
    <property type="project" value="InterPro"/>
</dbReference>
<feature type="domain" description="ABC transmembrane type-1" evidence="7">
    <location>
        <begin position="35"/>
        <end position="214"/>
    </location>
</feature>
<dbReference type="GO" id="GO:0031460">
    <property type="term" value="P:glycine betaine transport"/>
    <property type="evidence" value="ECO:0007669"/>
    <property type="project" value="TreeGrafter"/>
</dbReference>
<dbReference type="InterPro" id="IPR035906">
    <property type="entry name" value="MetI-like_sf"/>
</dbReference>
<feature type="transmembrane region" description="Helical" evidence="6">
    <location>
        <begin position="35"/>
        <end position="59"/>
    </location>
</feature>
<comment type="caution">
    <text evidence="8">The sequence shown here is derived from an EMBL/GenBank/DDBJ whole genome shotgun (WGS) entry which is preliminary data.</text>
</comment>